<dbReference type="Proteomes" id="UP001528673">
    <property type="component" value="Unassembled WGS sequence"/>
</dbReference>
<dbReference type="InterPro" id="IPR017941">
    <property type="entry name" value="Rieske_2Fe-2S"/>
</dbReference>
<gene>
    <name evidence="6" type="ORF">PSQ40_04100</name>
</gene>
<dbReference type="RefSeq" id="WP_273949016.1">
    <property type="nucleotide sequence ID" value="NZ_JAQSIP010000002.1"/>
</dbReference>
<evidence type="ECO:0000256" key="4">
    <source>
        <dbReference type="ARBA" id="ARBA00023014"/>
    </source>
</evidence>
<keyword evidence="1" id="KW-0001">2Fe-2S</keyword>
<dbReference type="EMBL" id="JAQSIP010000002">
    <property type="protein sequence ID" value="MDD0837748.1"/>
    <property type="molecule type" value="Genomic_DNA"/>
</dbReference>
<evidence type="ECO:0000256" key="2">
    <source>
        <dbReference type="ARBA" id="ARBA00022723"/>
    </source>
</evidence>
<dbReference type="Pfam" id="PF00355">
    <property type="entry name" value="Rieske"/>
    <property type="match status" value="1"/>
</dbReference>
<name>A0ABT5MVB1_9BURK</name>
<evidence type="ECO:0000313" key="6">
    <source>
        <dbReference type="EMBL" id="MDD0837748.1"/>
    </source>
</evidence>
<keyword evidence="4" id="KW-0411">Iron-sulfur</keyword>
<dbReference type="SUPFAM" id="SSF50022">
    <property type="entry name" value="ISP domain"/>
    <property type="match status" value="1"/>
</dbReference>
<dbReference type="PROSITE" id="PS51296">
    <property type="entry name" value="RIESKE"/>
    <property type="match status" value="1"/>
</dbReference>
<protein>
    <submittedName>
        <fullName evidence="6">Rieske (2Fe-2S) protein</fullName>
    </submittedName>
</protein>
<dbReference type="Gene3D" id="2.102.10.10">
    <property type="entry name" value="Rieske [2Fe-2S] iron-sulphur domain"/>
    <property type="match status" value="1"/>
</dbReference>
<sequence>MSPQAGARAWPLCHESAIAEGEVRGFDPEGEGQDTLFVLRHRGQLQGWVNRCPHQGVPMAWRRHAHLNAAGTHVQCHAHGALFDKDSGLCVQGPCLGQSLQRRPLRVDAHGAVFALSDDGALEQLKEHKVET</sequence>
<keyword evidence="2" id="KW-0479">Metal-binding</keyword>
<evidence type="ECO:0000256" key="3">
    <source>
        <dbReference type="ARBA" id="ARBA00023004"/>
    </source>
</evidence>
<dbReference type="PANTHER" id="PTHR40261">
    <property type="match status" value="1"/>
</dbReference>
<dbReference type="InterPro" id="IPR036922">
    <property type="entry name" value="Rieske_2Fe-2S_sf"/>
</dbReference>
<evidence type="ECO:0000313" key="7">
    <source>
        <dbReference type="Proteomes" id="UP001528673"/>
    </source>
</evidence>
<keyword evidence="3" id="KW-0408">Iron</keyword>
<dbReference type="PANTHER" id="PTHR40261:SF1">
    <property type="entry name" value="RIESKE DOMAIN-CONTAINING PROTEIN"/>
    <property type="match status" value="1"/>
</dbReference>
<organism evidence="6 7">
    <name type="scientific">Curvibacter cyanobacteriorum</name>
    <dbReference type="NCBI Taxonomy" id="3026422"/>
    <lineage>
        <taxon>Bacteria</taxon>
        <taxon>Pseudomonadati</taxon>
        <taxon>Pseudomonadota</taxon>
        <taxon>Betaproteobacteria</taxon>
        <taxon>Burkholderiales</taxon>
        <taxon>Comamonadaceae</taxon>
        <taxon>Curvibacter</taxon>
    </lineage>
</organism>
<reference evidence="6 7" key="1">
    <citation type="submission" date="2023-02" db="EMBL/GenBank/DDBJ databases">
        <title>Bacterial whole genomic sequence of Curvibacter sp. HBC61.</title>
        <authorList>
            <person name="Le V."/>
            <person name="Ko S.-R."/>
            <person name="Ahn C.-Y."/>
            <person name="Oh H.-M."/>
        </authorList>
    </citation>
    <scope>NUCLEOTIDE SEQUENCE [LARGE SCALE GENOMIC DNA]</scope>
    <source>
        <strain evidence="6 7">HBC61</strain>
    </source>
</reference>
<proteinExistence type="predicted"/>
<evidence type="ECO:0000256" key="1">
    <source>
        <dbReference type="ARBA" id="ARBA00022714"/>
    </source>
</evidence>
<dbReference type="CDD" id="cd03467">
    <property type="entry name" value="Rieske"/>
    <property type="match status" value="1"/>
</dbReference>
<evidence type="ECO:0000259" key="5">
    <source>
        <dbReference type="PROSITE" id="PS51296"/>
    </source>
</evidence>
<feature type="domain" description="Rieske" evidence="5">
    <location>
        <begin position="10"/>
        <end position="95"/>
    </location>
</feature>
<keyword evidence="7" id="KW-1185">Reference proteome</keyword>
<accession>A0ABT5MVB1</accession>
<comment type="caution">
    <text evidence="6">The sequence shown here is derived from an EMBL/GenBank/DDBJ whole genome shotgun (WGS) entry which is preliminary data.</text>
</comment>